<comment type="function">
    <text evidence="6">The GINS complex plays an essential role in the initiation of DNA replication.</text>
</comment>
<protein>
    <recommendedName>
        <fullName evidence="3 6">DNA replication complex GINS protein PSF3</fullName>
    </recommendedName>
</protein>
<evidence type="ECO:0000256" key="2">
    <source>
        <dbReference type="ARBA" id="ARBA00006343"/>
    </source>
</evidence>
<dbReference type="Pfam" id="PF22466">
    <property type="entry name" value="PSF3_N"/>
    <property type="match status" value="1"/>
</dbReference>
<comment type="subcellular location">
    <subcellularLocation>
        <location evidence="1 6">Nucleus</location>
    </subcellularLocation>
</comment>
<evidence type="ECO:0000259" key="7">
    <source>
        <dbReference type="Pfam" id="PF05916"/>
    </source>
</evidence>
<comment type="subunit">
    <text evidence="6">Component of the GINS complex.</text>
</comment>
<dbReference type="PANTHER" id="PTHR22768:SF0">
    <property type="entry name" value="DNA REPLICATION COMPLEX GINS PROTEIN PSF3"/>
    <property type="match status" value="1"/>
</dbReference>
<name>A0A3N4I2T6_ASCIM</name>
<dbReference type="CDD" id="cd11713">
    <property type="entry name" value="GINS_A_psf3"/>
    <property type="match status" value="1"/>
</dbReference>
<evidence type="ECO:0000256" key="5">
    <source>
        <dbReference type="ARBA" id="ARBA00023242"/>
    </source>
</evidence>
<keyword evidence="4 6" id="KW-0235">DNA replication</keyword>
<dbReference type="AlphaFoldDB" id="A0A3N4I2T6"/>
<evidence type="ECO:0000256" key="3">
    <source>
        <dbReference type="ARBA" id="ARBA00015140"/>
    </source>
</evidence>
<reference evidence="9 10" key="1">
    <citation type="journal article" date="2018" name="Nat. Ecol. Evol.">
        <title>Pezizomycetes genomes reveal the molecular basis of ectomycorrhizal truffle lifestyle.</title>
        <authorList>
            <person name="Murat C."/>
            <person name="Payen T."/>
            <person name="Noel B."/>
            <person name="Kuo A."/>
            <person name="Morin E."/>
            <person name="Chen J."/>
            <person name="Kohler A."/>
            <person name="Krizsan K."/>
            <person name="Balestrini R."/>
            <person name="Da Silva C."/>
            <person name="Montanini B."/>
            <person name="Hainaut M."/>
            <person name="Levati E."/>
            <person name="Barry K.W."/>
            <person name="Belfiori B."/>
            <person name="Cichocki N."/>
            <person name="Clum A."/>
            <person name="Dockter R.B."/>
            <person name="Fauchery L."/>
            <person name="Guy J."/>
            <person name="Iotti M."/>
            <person name="Le Tacon F."/>
            <person name="Lindquist E.A."/>
            <person name="Lipzen A."/>
            <person name="Malagnac F."/>
            <person name="Mello A."/>
            <person name="Molinier V."/>
            <person name="Miyauchi S."/>
            <person name="Poulain J."/>
            <person name="Riccioni C."/>
            <person name="Rubini A."/>
            <person name="Sitrit Y."/>
            <person name="Splivallo R."/>
            <person name="Traeger S."/>
            <person name="Wang M."/>
            <person name="Zifcakova L."/>
            <person name="Wipf D."/>
            <person name="Zambonelli A."/>
            <person name="Paolocci F."/>
            <person name="Nowrousian M."/>
            <person name="Ottonello S."/>
            <person name="Baldrian P."/>
            <person name="Spatafora J.W."/>
            <person name="Henrissat B."/>
            <person name="Nagy L.G."/>
            <person name="Aury J.M."/>
            <person name="Wincker P."/>
            <person name="Grigoriev I.V."/>
            <person name="Bonfante P."/>
            <person name="Martin F.M."/>
        </authorList>
    </citation>
    <scope>NUCLEOTIDE SEQUENCE [LARGE SCALE GENOMIC DNA]</scope>
    <source>
        <strain evidence="9 10">RN42</strain>
    </source>
</reference>
<dbReference type="InterPro" id="IPR021151">
    <property type="entry name" value="GINS_A"/>
</dbReference>
<dbReference type="STRING" id="1160509.A0A3N4I2T6"/>
<feature type="domain" description="GINS subunit" evidence="7">
    <location>
        <begin position="79"/>
        <end position="162"/>
    </location>
</feature>
<dbReference type="InterPro" id="IPR038437">
    <property type="entry name" value="GINS_Psf3_sf"/>
</dbReference>
<keyword evidence="10" id="KW-1185">Reference proteome</keyword>
<organism evidence="9 10">
    <name type="scientific">Ascobolus immersus RN42</name>
    <dbReference type="NCBI Taxonomy" id="1160509"/>
    <lineage>
        <taxon>Eukaryota</taxon>
        <taxon>Fungi</taxon>
        <taxon>Dikarya</taxon>
        <taxon>Ascomycota</taxon>
        <taxon>Pezizomycotina</taxon>
        <taxon>Pezizomycetes</taxon>
        <taxon>Pezizales</taxon>
        <taxon>Ascobolaceae</taxon>
        <taxon>Ascobolus</taxon>
    </lineage>
</organism>
<accession>A0A3N4I2T6</accession>
<proteinExistence type="inferred from homology"/>
<evidence type="ECO:0000256" key="6">
    <source>
        <dbReference type="RuleBase" id="RU367161"/>
    </source>
</evidence>
<dbReference type="SUPFAM" id="SSF160059">
    <property type="entry name" value="PriA/YqbF domain"/>
    <property type="match status" value="1"/>
</dbReference>
<dbReference type="Gene3D" id="1.20.58.2050">
    <property type="match status" value="1"/>
</dbReference>
<feature type="domain" description="DNA replication complex GINS protein PSF3 N-terminal" evidence="8">
    <location>
        <begin position="7"/>
        <end position="58"/>
    </location>
</feature>
<comment type="similarity">
    <text evidence="2 6">Belongs to the GINS3/PSF3 family.</text>
</comment>
<keyword evidence="5 6" id="KW-0539">Nucleus</keyword>
<dbReference type="GO" id="GO:1902975">
    <property type="term" value="P:mitotic DNA replication initiation"/>
    <property type="evidence" value="ECO:0007669"/>
    <property type="project" value="TreeGrafter"/>
</dbReference>
<dbReference type="InterPro" id="IPR010492">
    <property type="entry name" value="GINS_Psf3"/>
</dbReference>
<dbReference type="CDD" id="cd21693">
    <property type="entry name" value="GINS_B_Psf3"/>
    <property type="match status" value="1"/>
</dbReference>
<dbReference type="OrthoDB" id="10251744at2759"/>
<dbReference type="GO" id="GO:0000811">
    <property type="term" value="C:GINS complex"/>
    <property type="evidence" value="ECO:0007669"/>
    <property type="project" value="UniProtKB-UniRule"/>
</dbReference>
<evidence type="ECO:0000259" key="8">
    <source>
        <dbReference type="Pfam" id="PF22466"/>
    </source>
</evidence>
<evidence type="ECO:0000256" key="1">
    <source>
        <dbReference type="ARBA" id="ARBA00004123"/>
    </source>
</evidence>
<dbReference type="PANTHER" id="PTHR22768">
    <property type="entry name" value="DNA REPLICATION COMPLEX GINS PROTEIN PSF3"/>
    <property type="match status" value="1"/>
</dbReference>
<dbReference type="SUPFAM" id="SSF158573">
    <property type="entry name" value="GINS helical bundle-like"/>
    <property type="match status" value="1"/>
</dbReference>
<dbReference type="Pfam" id="PF05916">
    <property type="entry name" value="Sld5"/>
    <property type="match status" value="1"/>
</dbReference>
<dbReference type="Proteomes" id="UP000275078">
    <property type="component" value="Unassembled WGS sequence"/>
</dbReference>
<gene>
    <name evidence="9" type="ORF">BJ508DRAFT_362601</name>
</gene>
<evidence type="ECO:0000313" key="9">
    <source>
        <dbReference type="EMBL" id="RPA80412.1"/>
    </source>
</evidence>
<sequence>MAYNNYYDVDEILASSQKIPCKFRVDIQNLGYLESDTSQNIKANTTILIPFWLAPWLCQIGRYLPDWPDGPVETALPACLNTQVLAALKASPTSLNLRDLAPYWYALGSECLAIMDDDELPEVLALTYKERVGKLADFVRGRRAAGAGEGEEMLLGLEEWERRIRGVVEAGRAVSEWLGERSNT</sequence>
<dbReference type="InterPro" id="IPR055221">
    <property type="entry name" value="PSF3_N"/>
</dbReference>
<evidence type="ECO:0000313" key="10">
    <source>
        <dbReference type="Proteomes" id="UP000275078"/>
    </source>
</evidence>
<evidence type="ECO:0000256" key="4">
    <source>
        <dbReference type="ARBA" id="ARBA00022705"/>
    </source>
</evidence>
<dbReference type="InterPro" id="IPR036224">
    <property type="entry name" value="GINS_bundle-like_dom_sf"/>
</dbReference>
<dbReference type="EMBL" id="ML119688">
    <property type="protein sequence ID" value="RPA80412.1"/>
    <property type="molecule type" value="Genomic_DNA"/>
</dbReference>